<dbReference type="InterPro" id="IPR052983">
    <property type="entry name" value="MFS_Riboflavin_Transporter"/>
</dbReference>
<evidence type="ECO:0000256" key="6">
    <source>
        <dbReference type="SAM" id="MobiDB-lite"/>
    </source>
</evidence>
<sequence>MQKNCNKVFVLIGASLVASPLSLVNYFGNLLPYLASYNNAYRNKMYFYVDPLWTASAFCCTFITSMIFTSPIELRFGIRRCILAGDIVLWVSLMSGYFTVKEPMALTLIFGGVQGIAVGILYSLATKILLQTMLNQGGLSTGIMSLGMVFGTFVSIGVAFAVINPGNKEPNLTVDKKVYFSDKNLIDRVPIYFLSAGAIMVFFNVFGTVLLFMGSSNIAQEEDQDETPSVITSINNQMSKLNHNDSTVANSKNSALDQGHFKQYEYGACTYGSHSSIIRVSTNEDQGESSLESKEDRSKFSSPNEKSPGQVIKTAKFWFVWLGYVCSHHTTYLYLNLYKQYGERAIPNDASLTTTGLISNAGMAIVCLLVGIASDKFGIRTMNVIFHSASCLFLCLMVVGLHICPLMYMVLVIIENLAVSPQTMLFTLLAAFEFGKTHCASNMGLVRSGYVLLLLIEPFIVDAMLRTVGWDWTFLTGALTAAIATVSIMSLDLY</sequence>
<dbReference type="InterPro" id="IPR036259">
    <property type="entry name" value="MFS_trans_sf"/>
</dbReference>
<feature type="transmembrane region" description="Helical" evidence="7">
    <location>
        <begin position="142"/>
        <end position="163"/>
    </location>
</feature>
<feature type="transmembrane region" description="Helical" evidence="7">
    <location>
        <begin position="81"/>
        <end position="100"/>
    </location>
</feature>
<evidence type="ECO:0000256" key="4">
    <source>
        <dbReference type="ARBA" id="ARBA00022989"/>
    </source>
</evidence>
<dbReference type="PROSITE" id="PS50850">
    <property type="entry name" value="MFS"/>
    <property type="match status" value="1"/>
</dbReference>
<keyword evidence="2" id="KW-0813">Transport</keyword>
<dbReference type="Proteomes" id="UP001283361">
    <property type="component" value="Unassembled WGS sequence"/>
</dbReference>
<comment type="subcellular location">
    <subcellularLocation>
        <location evidence="1">Membrane</location>
        <topology evidence="1">Multi-pass membrane protein</topology>
    </subcellularLocation>
</comment>
<evidence type="ECO:0000256" key="2">
    <source>
        <dbReference type="ARBA" id="ARBA00022448"/>
    </source>
</evidence>
<keyword evidence="10" id="KW-1185">Reference proteome</keyword>
<evidence type="ECO:0000313" key="9">
    <source>
        <dbReference type="EMBL" id="KAK3774156.1"/>
    </source>
</evidence>
<dbReference type="GO" id="GO:0016020">
    <property type="term" value="C:membrane"/>
    <property type="evidence" value="ECO:0007669"/>
    <property type="project" value="UniProtKB-SubCell"/>
</dbReference>
<keyword evidence="4 7" id="KW-1133">Transmembrane helix</keyword>
<dbReference type="InterPro" id="IPR020846">
    <property type="entry name" value="MFS_dom"/>
</dbReference>
<gene>
    <name evidence="9" type="ORF">RRG08_047698</name>
</gene>
<feature type="transmembrane region" description="Helical" evidence="7">
    <location>
        <begin position="47"/>
        <end position="69"/>
    </location>
</feature>
<feature type="region of interest" description="Disordered" evidence="6">
    <location>
        <begin position="282"/>
        <end position="308"/>
    </location>
</feature>
<keyword evidence="3 7" id="KW-0812">Transmembrane</keyword>
<dbReference type="Pfam" id="PF07690">
    <property type="entry name" value="MFS_1"/>
    <property type="match status" value="1"/>
</dbReference>
<name>A0AAE0ZSD4_9GAST</name>
<dbReference type="PANTHER" id="PTHR43385">
    <property type="entry name" value="RIBOFLAVIN TRANSPORTER RIBJ"/>
    <property type="match status" value="1"/>
</dbReference>
<dbReference type="GO" id="GO:0022857">
    <property type="term" value="F:transmembrane transporter activity"/>
    <property type="evidence" value="ECO:0007669"/>
    <property type="project" value="InterPro"/>
</dbReference>
<feature type="transmembrane region" description="Helical" evidence="7">
    <location>
        <begin position="106"/>
        <end position="130"/>
    </location>
</feature>
<evidence type="ECO:0000256" key="5">
    <source>
        <dbReference type="ARBA" id="ARBA00023136"/>
    </source>
</evidence>
<dbReference type="PANTHER" id="PTHR43385:SF1">
    <property type="entry name" value="RIBOFLAVIN TRANSPORTER RIBJ"/>
    <property type="match status" value="1"/>
</dbReference>
<evidence type="ECO:0000259" key="8">
    <source>
        <dbReference type="PROSITE" id="PS50850"/>
    </source>
</evidence>
<evidence type="ECO:0000256" key="1">
    <source>
        <dbReference type="ARBA" id="ARBA00004141"/>
    </source>
</evidence>
<dbReference type="EMBL" id="JAWDGP010003463">
    <property type="protein sequence ID" value="KAK3774156.1"/>
    <property type="molecule type" value="Genomic_DNA"/>
</dbReference>
<feature type="transmembrane region" description="Helical" evidence="7">
    <location>
        <begin position="317"/>
        <end position="335"/>
    </location>
</feature>
<comment type="caution">
    <text evidence="9">The sequence shown here is derived from an EMBL/GenBank/DDBJ whole genome shotgun (WGS) entry which is preliminary data.</text>
</comment>
<accession>A0AAE0ZSD4</accession>
<keyword evidence="5 7" id="KW-0472">Membrane</keyword>
<evidence type="ECO:0000313" key="10">
    <source>
        <dbReference type="Proteomes" id="UP001283361"/>
    </source>
</evidence>
<feature type="transmembrane region" description="Helical" evidence="7">
    <location>
        <begin position="384"/>
        <end position="403"/>
    </location>
</feature>
<feature type="transmembrane region" description="Helical" evidence="7">
    <location>
        <begin position="191"/>
        <end position="212"/>
    </location>
</feature>
<proteinExistence type="predicted"/>
<feature type="domain" description="Major facilitator superfamily (MFS) profile" evidence="8">
    <location>
        <begin position="311"/>
        <end position="494"/>
    </location>
</feature>
<organism evidence="9 10">
    <name type="scientific">Elysia crispata</name>
    <name type="common">lettuce slug</name>
    <dbReference type="NCBI Taxonomy" id="231223"/>
    <lineage>
        <taxon>Eukaryota</taxon>
        <taxon>Metazoa</taxon>
        <taxon>Spiralia</taxon>
        <taxon>Lophotrochozoa</taxon>
        <taxon>Mollusca</taxon>
        <taxon>Gastropoda</taxon>
        <taxon>Heterobranchia</taxon>
        <taxon>Euthyneura</taxon>
        <taxon>Panpulmonata</taxon>
        <taxon>Sacoglossa</taxon>
        <taxon>Placobranchoidea</taxon>
        <taxon>Plakobranchidae</taxon>
        <taxon>Elysia</taxon>
    </lineage>
</organism>
<dbReference type="Gene3D" id="1.20.1250.20">
    <property type="entry name" value="MFS general substrate transporter like domains"/>
    <property type="match status" value="2"/>
</dbReference>
<evidence type="ECO:0000256" key="7">
    <source>
        <dbReference type="SAM" id="Phobius"/>
    </source>
</evidence>
<feature type="transmembrane region" description="Helical" evidence="7">
    <location>
        <begin position="472"/>
        <end position="491"/>
    </location>
</feature>
<dbReference type="InterPro" id="IPR011701">
    <property type="entry name" value="MFS"/>
</dbReference>
<feature type="transmembrane region" description="Helical" evidence="7">
    <location>
        <begin position="444"/>
        <end position="460"/>
    </location>
</feature>
<protein>
    <recommendedName>
        <fullName evidence="8">Major facilitator superfamily (MFS) profile domain-containing protein</fullName>
    </recommendedName>
</protein>
<reference evidence="9" key="1">
    <citation type="journal article" date="2023" name="G3 (Bethesda)">
        <title>A reference genome for the long-term kleptoplast-retaining sea slug Elysia crispata morphotype clarki.</title>
        <authorList>
            <person name="Eastman K.E."/>
            <person name="Pendleton A.L."/>
            <person name="Shaikh M.A."/>
            <person name="Suttiyut T."/>
            <person name="Ogas R."/>
            <person name="Tomko P."/>
            <person name="Gavelis G."/>
            <person name="Widhalm J.R."/>
            <person name="Wisecaver J.H."/>
        </authorList>
    </citation>
    <scope>NUCLEOTIDE SEQUENCE</scope>
    <source>
        <strain evidence="9">ECLA1</strain>
    </source>
</reference>
<evidence type="ECO:0000256" key="3">
    <source>
        <dbReference type="ARBA" id="ARBA00022692"/>
    </source>
</evidence>
<feature type="transmembrane region" description="Helical" evidence="7">
    <location>
        <begin position="355"/>
        <end position="372"/>
    </location>
</feature>
<dbReference type="SUPFAM" id="SSF103473">
    <property type="entry name" value="MFS general substrate transporter"/>
    <property type="match status" value="1"/>
</dbReference>
<dbReference type="AlphaFoldDB" id="A0AAE0ZSD4"/>